<dbReference type="Gene3D" id="1.10.357.10">
    <property type="entry name" value="Tetracycline Repressor, domain 2"/>
    <property type="match status" value="1"/>
</dbReference>
<name>A0ABW5YZB5_9SPHI</name>
<sequence>MARKTYQGEKNNKSRTMNKLIQAVGIVLKNKGYTGLTVSNITAEAGVDRKLVSVYFGSVNNLIETYIKGKNYWDTINESAINLLTTAPETSTRLILENLLLTQLEHFTNDEEMQKIVLWQISENTELMAHVTANREEIYPLLFPKADQELKDQQVDLRAISSILVAGIYYLVLHTKTTNSTFCEIDLTTDQGIGRIKTTIKKILEDTYSIV</sequence>
<proteinExistence type="predicted"/>
<keyword evidence="2" id="KW-1185">Reference proteome</keyword>
<reference evidence="2" key="1">
    <citation type="journal article" date="2019" name="Int. J. Syst. Evol. Microbiol.">
        <title>The Global Catalogue of Microorganisms (GCM) 10K type strain sequencing project: providing services to taxonomists for standard genome sequencing and annotation.</title>
        <authorList>
            <consortium name="The Broad Institute Genomics Platform"/>
            <consortium name="The Broad Institute Genome Sequencing Center for Infectious Disease"/>
            <person name="Wu L."/>
            <person name="Ma J."/>
        </authorList>
    </citation>
    <scope>NUCLEOTIDE SEQUENCE [LARGE SCALE GENOMIC DNA]</scope>
    <source>
        <strain evidence="2">KCTC 22209</strain>
    </source>
</reference>
<comment type="caution">
    <text evidence="1">The sequence shown here is derived from an EMBL/GenBank/DDBJ whole genome shotgun (WGS) entry which is preliminary data.</text>
</comment>
<evidence type="ECO:0000313" key="2">
    <source>
        <dbReference type="Proteomes" id="UP001597509"/>
    </source>
</evidence>
<dbReference type="Proteomes" id="UP001597509">
    <property type="component" value="Unassembled WGS sequence"/>
</dbReference>
<protein>
    <submittedName>
        <fullName evidence="1">TetR/AcrR family transcriptional regulator</fullName>
    </submittedName>
</protein>
<evidence type="ECO:0000313" key="1">
    <source>
        <dbReference type="EMBL" id="MFD2905769.1"/>
    </source>
</evidence>
<gene>
    <name evidence="1" type="ORF">ACFS6I_17705</name>
</gene>
<dbReference type="RefSeq" id="WP_380922582.1">
    <property type="nucleotide sequence ID" value="NZ_JBHUPE010000007.1"/>
</dbReference>
<dbReference type="EMBL" id="JBHUPE010000007">
    <property type="protein sequence ID" value="MFD2905769.1"/>
    <property type="molecule type" value="Genomic_DNA"/>
</dbReference>
<dbReference type="SUPFAM" id="SSF46689">
    <property type="entry name" value="Homeodomain-like"/>
    <property type="match status" value="1"/>
</dbReference>
<organism evidence="1 2">
    <name type="scientific">Sphingobacterium anhuiense</name>
    <dbReference type="NCBI Taxonomy" id="493780"/>
    <lineage>
        <taxon>Bacteria</taxon>
        <taxon>Pseudomonadati</taxon>
        <taxon>Bacteroidota</taxon>
        <taxon>Sphingobacteriia</taxon>
        <taxon>Sphingobacteriales</taxon>
        <taxon>Sphingobacteriaceae</taxon>
        <taxon>Sphingobacterium</taxon>
    </lineage>
</organism>
<dbReference type="InterPro" id="IPR009057">
    <property type="entry name" value="Homeodomain-like_sf"/>
</dbReference>
<accession>A0ABW5YZB5</accession>